<dbReference type="PANTHER" id="PTHR12320">
    <property type="entry name" value="PROTEIN PHOSPHATASE 2C"/>
    <property type="match status" value="1"/>
</dbReference>
<keyword evidence="7 8" id="KW-0464">Manganese</keyword>
<evidence type="ECO:0000256" key="8">
    <source>
        <dbReference type="RuleBase" id="RU366020"/>
    </source>
</evidence>
<organism evidence="10 11">
    <name type="scientific">Fraxinus pennsylvanica</name>
    <dbReference type="NCBI Taxonomy" id="56036"/>
    <lineage>
        <taxon>Eukaryota</taxon>
        <taxon>Viridiplantae</taxon>
        <taxon>Streptophyta</taxon>
        <taxon>Embryophyta</taxon>
        <taxon>Tracheophyta</taxon>
        <taxon>Spermatophyta</taxon>
        <taxon>Magnoliopsida</taxon>
        <taxon>eudicotyledons</taxon>
        <taxon>Gunneridae</taxon>
        <taxon>Pentapetalae</taxon>
        <taxon>asterids</taxon>
        <taxon>lamiids</taxon>
        <taxon>Lamiales</taxon>
        <taxon>Oleaceae</taxon>
        <taxon>Oleeae</taxon>
        <taxon>Fraxinus</taxon>
    </lineage>
</organism>
<dbReference type="PANTHER" id="PTHR12320:SF88">
    <property type="entry name" value="PROTEIN PHOSPHATASE"/>
    <property type="match status" value="1"/>
</dbReference>
<dbReference type="FunFam" id="3.60.40.10:FF:000138">
    <property type="entry name" value="5-azacytidine resistance protein azr1"/>
    <property type="match status" value="1"/>
</dbReference>
<reference evidence="10" key="1">
    <citation type="submission" date="2023-05" db="EMBL/GenBank/DDBJ databases">
        <authorList>
            <person name="Huff M."/>
        </authorList>
    </citation>
    <scope>NUCLEOTIDE SEQUENCE</scope>
</reference>
<dbReference type="Gene3D" id="3.60.40.10">
    <property type="entry name" value="PPM-type phosphatase domain"/>
    <property type="match status" value="2"/>
</dbReference>
<feature type="domain" description="PPM-type phosphatase" evidence="9">
    <location>
        <begin position="231"/>
        <end position="470"/>
    </location>
</feature>
<comment type="similarity">
    <text evidence="3 8">Belongs to the PP2C family.</text>
</comment>
<evidence type="ECO:0000256" key="2">
    <source>
        <dbReference type="ARBA" id="ARBA00001946"/>
    </source>
</evidence>
<comment type="cofactor">
    <cofactor evidence="2 8">
        <name>Mg(2+)</name>
        <dbReference type="ChEBI" id="CHEBI:18420"/>
    </cofactor>
</comment>
<name>A0AAD2DIH1_9LAMI</name>
<dbReference type="SMART" id="SM00331">
    <property type="entry name" value="PP2C_SIG"/>
    <property type="match status" value="1"/>
</dbReference>
<dbReference type="AlphaFoldDB" id="A0AAD2DIH1"/>
<gene>
    <name evidence="10" type="ORF">FPE_LOCUS441</name>
</gene>
<keyword evidence="5 8" id="KW-0378">Hydrolase</keyword>
<evidence type="ECO:0000256" key="1">
    <source>
        <dbReference type="ARBA" id="ARBA00001936"/>
    </source>
</evidence>
<comment type="catalytic activity">
    <reaction evidence="8">
        <text>O-phospho-L-seryl-[protein] + H2O = L-seryl-[protein] + phosphate</text>
        <dbReference type="Rhea" id="RHEA:20629"/>
        <dbReference type="Rhea" id="RHEA-COMP:9863"/>
        <dbReference type="Rhea" id="RHEA-COMP:11604"/>
        <dbReference type="ChEBI" id="CHEBI:15377"/>
        <dbReference type="ChEBI" id="CHEBI:29999"/>
        <dbReference type="ChEBI" id="CHEBI:43474"/>
        <dbReference type="ChEBI" id="CHEBI:83421"/>
        <dbReference type="EC" id="3.1.3.16"/>
    </reaction>
</comment>
<dbReference type="GO" id="GO:0046872">
    <property type="term" value="F:metal ion binding"/>
    <property type="evidence" value="ECO:0007669"/>
    <property type="project" value="UniProtKB-UniRule"/>
</dbReference>
<evidence type="ECO:0000256" key="7">
    <source>
        <dbReference type="ARBA" id="ARBA00023211"/>
    </source>
</evidence>
<keyword evidence="8" id="KW-0904">Protein phosphatase</keyword>
<sequence length="472" mass="50358">MVRDKALFTHGSGGASELGGKVLIALVPRISKENGLFMDSIYRVFRKETLNWALRLKKSQSSHLIESCFPPKNSRATARGSTCEVLNYSSVRCNTVAMAASGTVAASGDLILDTLVSGCGNVLSFAKPSGVYFSARSGRNCRKACVSKRTVAANGHKGVQGYFMFDLTERSCISNPPLATWSSNFRTFSSSYYSDGTMPDLSTDGSSCTDELMSLAISDERASGDRVRKLLSGACYLPHPAKEETGGEDAHFICVDEQVIGVADGVGGWADVGINAGEYARELMSNSVRAIQDEAIGDLDPLRVLEKAHAKTKAMGSSTACIIALKNQGLNAINLGDSGFIVVRDGQTVFESPAQQHSFNFTYQLENDPRGDLPSSGQVFTITVAPGDVVVAGTDGLFDNLYNKEIAAVVADATKDSLSPDATAQKIAAFARLRALDRNRQTPFSTAAQEAGYSYYGGKLDDLTVVVSYVSV</sequence>
<evidence type="ECO:0000313" key="10">
    <source>
        <dbReference type="EMBL" id="CAI9753010.1"/>
    </source>
</evidence>
<dbReference type="EMBL" id="OU503036">
    <property type="protein sequence ID" value="CAI9753010.1"/>
    <property type="molecule type" value="Genomic_DNA"/>
</dbReference>
<keyword evidence="11" id="KW-1185">Reference proteome</keyword>
<dbReference type="SUPFAM" id="SSF81606">
    <property type="entry name" value="PP2C-like"/>
    <property type="match status" value="1"/>
</dbReference>
<dbReference type="SMART" id="SM00332">
    <property type="entry name" value="PP2Cc"/>
    <property type="match status" value="1"/>
</dbReference>
<keyword evidence="4 8" id="KW-0479">Metal-binding</keyword>
<evidence type="ECO:0000256" key="5">
    <source>
        <dbReference type="ARBA" id="ARBA00022801"/>
    </source>
</evidence>
<proteinExistence type="inferred from homology"/>
<dbReference type="InterPro" id="IPR001932">
    <property type="entry name" value="PPM-type_phosphatase-like_dom"/>
</dbReference>
<dbReference type="InterPro" id="IPR039123">
    <property type="entry name" value="PPTC7"/>
</dbReference>
<evidence type="ECO:0000256" key="4">
    <source>
        <dbReference type="ARBA" id="ARBA00022723"/>
    </source>
</evidence>
<evidence type="ECO:0000259" key="9">
    <source>
        <dbReference type="PROSITE" id="PS51746"/>
    </source>
</evidence>
<accession>A0AAD2DIH1</accession>
<dbReference type="PROSITE" id="PS51746">
    <property type="entry name" value="PPM_2"/>
    <property type="match status" value="1"/>
</dbReference>
<evidence type="ECO:0000256" key="6">
    <source>
        <dbReference type="ARBA" id="ARBA00022842"/>
    </source>
</evidence>
<dbReference type="GO" id="GO:0004722">
    <property type="term" value="F:protein serine/threonine phosphatase activity"/>
    <property type="evidence" value="ECO:0007669"/>
    <property type="project" value="UniProtKB-EC"/>
</dbReference>
<protein>
    <recommendedName>
        <fullName evidence="8">Protein phosphatase</fullName>
        <ecNumber evidence="8">3.1.3.16</ecNumber>
    </recommendedName>
</protein>
<dbReference type="Pfam" id="PF13672">
    <property type="entry name" value="PP2C_2"/>
    <property type="match status" value="1"/>
</dbReference>
<comment type="catalytic activity">
    <reaction evidence="8">
        <text>O-phospho-L-threonyl-[protein] + H2O = L-threonyl-[protein] + phosphate</text>
        <dbReference type="Rhea" id="RHEA:47004"/>
        <dbReference type="Rhea" id="RHEA-COMP:11060"/>
        <dbReference type="Rhea" id="RHEA-COMP:11605"/>
        <dbReference type="ChEBI" id="CHEBI:15377"/>
        <dbReference type="ChEBI" id="CHEBI:30013"/>
        <dbReference type="ChEBI" id="CHEBI:43474"/>
        <dbReference type="ChEBI" id="CHEBI:61977"/>
        <dbReference type="EC" id="3.1.3.16"/>
    </reaction>
</comment>
<dbReference type="InterPro" id="IPR036457">
    <property type="entry name" value="PPM-type-like_dom_sf"/>
</dbReference>
<evidence type="ECO:0000256" key="3">
    <source>
        <dbReference type="ARBA" id="ARBA00006702"/>
    </source>
</evidence>
<dbReference type="Proteomes" id="UP000834106">
    <property type="component" value="Chromosome 1"/>
</dbReference>
<keyword evidence="6 8" id="KW-0460">Magnesium</keyword>
<dbReference type="EC" id="3.1.3.16" evidence="8"/>
<comment type="cofactor">
    <cofactor evidence="1 8">
        <name>Mn(2+)</name>
        <dbReference type="ChEBI" id="CHEBI:29035"/>
    </cofactor>
</comment>
<evidence type="ECO:0000313" key="11">
    <source>
        <dbReference type="Proteomes" id="UP000834106"/>
    </source>
</evidence>